<dbReference type="Proteomes" id="UP000746595">
    <property type="component" value="Unassembled WGS sequence"/>
</dbReference>
<dbReference type="EMBL" id="JAAWVT010000001">
    <property type="protein sequence ID" value="NKG19318.1"/>
    <property type="molecule type" value="Genomic_DNA"/>
</dbReference>
<keyword evidence="1" id="KW-0732">Signal</keyword>
<name>A0ABX1FZD5_9MICC</name>
<evidence type="ECO:0000313" key="3">
    <source>
        <dbReference type="Proteomes" id="UP000746595"/>
    </source>
</evidence>
<evidence type="ECO:0000313" key="2">
    <source>
        <dbReference type="EMBL" id="NKG19318.1"/>
    </source>
</evidence>
<keyword evidence="3" id="KW-1185">Reference proteome</keyword>
<proteinExistence type="predicted"/>
<feature type="chain" id="PRO_5046443067" description="Lipoprotein" evidence="1">
    <location>
        <begin position="24"/>
        <end position="170"/>
    </location>
</feature>
<comment type="caution">
    <text evidence="2">The sequence shown here is derived from an EMBL/GenBank/DDBJ whole genome shotgun (WGS) entry which is preliminary data.</text>
</comment>
<feature type="signal peptide" evidence="1">
    <location>
        <begin position="1"/>
        <end position="23"/>
    </location>
</feature>
<gene>
    <name evidence="2" type="ORF">HED64_01190</name>
</gene>
<evidence type="ECO:0000256" key="1">
    <source>
        <dbReference type="SAM" id="SignalP"/>
    </source>
</evidence>
<organism evidence="2 3">
    <name type="scientific">Paeniglutamicibacter terrestris</name>
    <dbReference type="NCBI Taxonomy" id="2723403"/>
    <lineage>
        <taxon>Bacteria</taxon>
        <taxon>Bacillati</taxon>
        <taxon>Actinomycetota</taxon>
        <taxon>Actinomycetes</taxon>
        <taxon>Micrococcales</taxon>
        <taxon>Micrococcaceae</taxon>
        <taxon>Paeniglutamicibacter</taxon>
    </lineage>
</organism>
<protein>
    <recommendedName>
        <fullName evidence="4">Lipoprotein</fullName>
    </recommendedName>
</protein>
<sequence length="170" mass="17583">MKKFGTKEALAPILVLCLGTLLAGCTTLTDEAPEPTASAPATAPPAPTIEATPEWESTQFVDVTTGAVVLKPLAGQKAVLETMGSGDAGAATESMPKGETFVMWTCTGTGPISVSTSDGARVEGECGDSDAGHVSMSSFVNHEEGKFEVEVKADPRVKWQVLVTQKEAKG</sequence>
<dbReference type="RefSeq" id="WP_168150301.1">
    <property type="nucleotide sequence ID" value="NZ_JAAWVT010000001.1"/>
</dbReference>
<dbReference type="PROSITE" id="PS51257">
    <property type="entry name" value="PROKAR_LIPOPROTEIN"/>
    <property type="match status" value="1"/>
</dbReference>
<evidence type="ECO:0008006" key="4">
    <source>
        <dbReference type="Google" id="ProtNLM"/>
    </source>
</evidence>
<accession>A0ABX1FZD5</accession>
<reference evidence="2 3" key="1">
    <citation type="submission" date="2020-04" db="EMBL/GenBank/DDBJ databases">
        <title>Paeniglutamicibacter sp. ANT13_2, a novel actinomycete isolated from sediment in Antarctica.</title>
        <authorList>
            <person name="Sakdapetsiri C."/>
            <person name="Pinyakong O."/>
        </authorList>
    </citation>
    <scope>NUCLEOTIDE SEQUENCE [LARGE SCALE GENOMIC DNA]</scope>
    <source>
        <strain evidence="2 3">ANT13_2</strain>
    </source>
</reference>